<organism evidence="2 3">
    <name type="scientific">Rubroshorea leprosula</name>
    <dbReference type="NCBI Taxonomy" id="152421"/>
    <lineage>
        <taxon>Eukaryota</taxon>
        <taxon>Viridiplantae</taxon>
        <taxon>Streptophyta</taxon>
        <taxon>Embryophyta</taxon>
        <taxon>Tracheophyta</taxon>
        <taxon>Spermatophyta</taxon>
        <taxon>Magnoliopsida</taxon>
        <taxon>eudicotyledons</taxon>
        <taxon>Gunneridae</taxon>
        <taxon>Pentapetalae</taxon>
        <taxon>rosids</taxon>
        <taxon>malvids</taxon>
        <taxon>Malvales</taxon>
        <taxon>Dipterocarpaceae</taxon>
        <taxon>Rubroshorea</taxon>
    </lineage>
</organism>
<gene>
    <name evidence="2" type="ORF">SLEP1_g29655</name>
</gene>
<proteinExistence type="predicted"/>
<dbReference type="EMBL" id="BPVZ01000052">
    <property type="protein sequence ID" value="GKV19385.1"/>
    <property type="molecule type" value="Genomic_DNA"/>
</dbReference>
<feature type="region of interest" description="Disordered" evidence="1">
    <location>
        <begin position="90"/>
        <end position="119"/>
    </location>
</feature>
<comment type="caution">
    <text evidence="2">The sequence shown here is derived from an EMBL/GenBank/DDBJ whole genome shotgun (WGS) entry which is preliminary data.</text>
</comment>
<dbReference type="Proteomes" id="UP001054252">
    <property type="component" value="Unassembled WGS sequence"/>
</dbReference>
<sequence length="119" mass="12973">MEFCKEPGIAEKFRDFCGKRNLESEMIQTVGPEGVTAASSSSLEAIGARQGERPATAYTTPSRPPIGRFMAEASQNHLFSTNEGTQIQMREAAHDGEASTSSPAPPSHHEPWTREQARI</sequence>
<evidence type="ECO:0000313" key="3">
    <source>
        <dbReference type="Proteomes" id="UP001054252"/>
    </source>
</evidence>
<evidence type="ECO:0000256" key="1">
    <source>
        <dbReference type="SAM" id="MobiDB-lite"/>
    </source>
</evidence>
<accession>A0AAV5K4M9</accession>
<feature type="compositionally biased region" description="Basic and acidic residues" evidence="1">
    <location>
        <begin position="107"/>
        <end position="119"/>
    </location>
</feature>
<protein>
    <submittedName>
        <fullName evidence="2">Uncharacterized protein</fullName>
    </submittedName>
</protein>
<evidence type="ECO:0000313" key="2">
    <source>
        <dbReference type="EMBL" id="GKV19385.1"/>
    </source>
</evidence>
<keyword evidence="3" id="KW-1185">Reference proteome</keyword>
<dbReference type="AlphaFoldDB" id="A0AAV5K4M9"/>
<name>A0AAV5K4M9_9ROSI</name>
<reference evidence="2 3" key="1">
    <citation type="journal article" date="2021" name="Commun. Biol.">
        <title>The genome of Shorea leprosula (Dipterocarpaceae) highlights the ecological relevance of drought in aseasonal tropical rainforests.</title>
        <authorList>
            <person name="Ng K.K.S."/>
            <person name="Kobayashi M.J."/>
            <person name="Fawcett J.A."/>
            <person name="Hatakeyama M."/>
            <person name="Paape T."/>
            <person name="Ng C.H."/>
            <person name="Ang C.C."/>
            <person name="Tnah L.H."/>
            <person name="Lee C.T."/>
            <person name="Nishiyama T."/>
            <person name="Sese J."/>
            <person name="O'Brien M.J."/>
            <person name="Copetti D."/>
            <person name="Mohd Noor M.I."/>
            <person name="Ong R.C."/>
            <person name="Putra M."/>
            <person name="Sireger I.Z."/>
            <person name="Indrioko S."/>
            <person name="Kosugi Y."/>
            <person name="Izuno A."/>
            <person name="Isagi Y."/>
            <person name="Lee S.L."/>
            <person name="Shimizu K.K."/>
        </authorList>
    </citation>
    <scope>NUCLEOTIDE SEQUENCE [LARGE SCALE GENOMIC DNA]</scope>
    <source>
        <strain evidence="2">214</strain>
    </source>
</reference>